<keyword evidence="1" id="KW-0812">Transmembrane</keyword>
<dbReference type="EMBL" id="JYDP01000066">
    <property type="protein sequence ID" value="KRZ09909.1"/>
    <property type="molecule type" value="Genomic_DNA"/>
</dbReference>
<keyword evidence="1" id="KW-1133">Transmembrane helix</keyword>
<keyword evidence="1" id="KW-0472">Membrane</keyword>
<evidence type="ECO:0000256" key="1">
    <source>
        <dbReference type="SAM" id="Phobius"/>
    </source>
</evidence>
<dbReference type="OrthoDB" id="10539038at2759"/>
<dbReference type="AlphaFoldDB" id="A0A0V1HJJ2"/>
<evidence type="ECO:0000313" key="3">
    <source>
        <dbReference type="Proteomes" id="UP000055024"/>
    </source>
</evidence>
<dbReference type="Proteomes" id="UP000055024">
    <property type="component" value="Unassembled WGS sequence"/>
</dbReference>
<feature type="transmembrane region" description="Helical" evidence="1">
    <location>
        <begin position="70"/>
        <end position="90"/>
    </location>
</feature>
<evidence type="ECO:0000313" key="2">
    <source>
        <dbReference type="EMBL" id="KRZ09909.1"/>
    </source>
</evidence>
<comment type="caution">
    <text evidence="2">The sequence shown here is derived from an EMBL/GenBank/DDBJ whole genome shotgun (WGS) entry which is preliminary data.</text>
</comment>
<protein>
    <submittedName>
        <fullName evidence="2">Uncharacterized protein</fullName>
    </submittedName>
</protein>
<organism evidence="2 3">
    <name type="scientific">Trichinella zimbabwensis</name>
    <dbReference type="NCBI Taxonomy" id="268475"/>
    <lineage>
        <taxon>Eukaryota</taxon>
        <taxon>Metazoa</taxon>
        <taxon>Ecdysozoa</taxon>
        <taxon>Nematoda</taxon>
        <taxon>Enoplea</taxon>
        <taxon>Dorylaimia</taxon>
        <taxon>Trichinellida</taxon>
        <taxon>Trichinellidae</taxon>
        <taxon>Trichinella</taxon>
    </lineage>
</organism>
<sequence>MSNGKSVPGPTNDLCAAYFGNDILKLKVTWETEEVLNVVNDGNAERITTSLHHDLKKDAEFCDTNSSDLLFVKLFLAVVFCIYSAQLIIYT</sequence>
<keyword evidence="3" id="KW-1185">Reference proteome</keyword>
<accession>A0A0V1HJJ2</accession>
<name>A0A0V1HJJ2_9BILA</name>
<proteinExistence type="predicted"/>
<gene>
    <name evidence="2" type="ORF">T11_12152</name>
</gene>
<reference evidence="2 3" key="1">
    <citation type="submission" date="2015-01" db="EMBL/GenBank/DDBJ databases">
        <title>Evolution of Trichinella species and genotypes.</title>
        <authorList>
            <person name="Korhonen P.K."/>
            <person name="Edoardo P."/>
            <person name="Giuseppe L.R."/>
            <person name="Gasser R.B."/>
        </authorList>
    </citation>
    <scope>NUCLEOTIDE SEQUENCE [LARGE SCALE GENOMIC DNA]</scope>
    <source>
        <strain evidence="2">ISS1029</strain>
    </source>
</reference>